<dbReference type="AlphaFoldDB" id="I1XJR6"/>
<keyword evidence="1" id="KW-1133">Transmembrane helix</keyword>
<keyword evidence="1" id="KW-0472">Membrane</keyword>
<dbReference type="STRING" id="754476.Q7A_1817"/>
<evidence type="ECO:0000313" key="3">
    <source>
        <dbReference type="Proteomes" id="UP000009144"/>
    </source>
</evidence>
<reference evidence="2 3" key="1">
    <citation type="journal article" date="2012" name="J. Bacteriol.">
        <title>Complete genome sequences of Methylophaga sp. strain JAM1 and Methylophaga sp. strain JAM7.</title>
        <authorList>
            <person name="Villeneuve C."/>
            <person name="Martineau C."/>
            <person name="Mauffrey F."/>
            <person name="Villemur R."/>
        </authorList>
    </citation>
    <scope>NUCLEOTIDE SEQUENCE [LARGE SCALE GENOMIC DNA]</scope>
    <source>
        <strain evidence="2 3">JAM1</strain>
    </source>
</reference>
<dbReference type="PATRIC" id="fig|754476.3.peg.1797"/>
<evidence type="ECO:0000256" key="1">
    <source>
        <dbReference type="SAM" id="Phobius"/>
    </source>
</evidence>
<keyword evidence="3" id="KW-1185">Reference proteome</keyword>
<name>I1XJR6_METNJ</name>
<dbReference type="Proteomes" id="UP000009144">
    <property type="component" value="Chromosome"/>
</dbReference>
<dbReference type="EMBL" id="CP003390">
    <property type="protein sequence ID" value="AFI84635.1"/>
    <property type="molecule type" value="Genomic_DNA"/>
</dbReference>
<keyword evidence="1" id="KW-0812">Transmembrane</keyword>
<accession>I1XJR6</accession>
<gene>
    <name evidence="2" type="ordered locus">Q7A_1817</name>
</gene>
<proteinExistence type="predicted"/>
<sequence length="46" mass="5360">MLVFAIVVVIPVWRFCQRTECPGWMGILILIPFINQALLYFIAFTD</sequence>
<evidence type="ECO:0000313" key="2">
    <source>
        <dbReference type="EMBL" id="AFI84635.1"/>
    </source>
</evidence>
<dbReference type="HOGENOM" id="CLU_197282_0_0_6"/>
<feature type="transmembrane region" description="Helical" evidence="1">
    <location>
        <begin position="24"/>
        <end position="44"/>
    </location>
</feature>
<organism evidence="2 3">
    <name type="scientific">Methylophaga nitratireducenticrescens</name>
    <dbReference type="NCBI Taxonomy" id="754476"/>
    <lineage>
        <taxon>Bacteria</taxon>
        <taxon>Pseudomonadati</taxon>
        <taxon>Pseudomonadota</taxon>
        <taxon>Gammaproteobacteria</taxon>
        <taxon>Thiotrichales</taxon>
        <taxon>Piscirickettsiaceae</taxon>
        <taxon>Methylophaga</taxon>
    </lineage>
</organism>
<reference evidence="2 3" key="2">
    <citation type="journal article" date="2013" name="Int. J. Syst. Evol. Microbiol.">
        <title>Methylophaga nitratireducenticrescens sp. nov. and Methylophaga frappieri sp. nov., isolated from the biofilm of the methanol-fed denitrification system treating the seawater at the Montreal Biodome.</title>
        <authorList>
            <person name="Villeneuve C."/>
            <person name="Martineau C."/>
            <person name="Mauffrey F."/>
            <person name="Villemur R."/>
        </authorList>
    </citation>
    <scope>NUCLEOTIDE SEQUENCE [LARGE SCALE GENOMIC DNA]</scope>
    <source>
        <strain evidence="2 3">JAM1</strain>
    </source>
</reference>
<protein>
    <submittedName>
        <fullName evidence="2">Uncharacterized protein</fullName>
    </submittedName>
</protein>